<dbReference type="AlphaFoldDB" id="A0A1F5FFK7"/>
<name>A0A1F5FFK7_9BACT</name>
<comment type="similarity">
    <text evidence="2 9">Belongs to the SecG family.</text>
</comment>
<protein>
    <recommendedName>
        <fullName evidence="9">Protein-export membrane protein SecG</fullName>
    </recommendedName>
</protein>
<proteinExistence type="inferred from homology"/>
<reference evidence="10 11" key="1">
    <citation type="journal article" date="2016" name="Nat. Commun.">
        <title>Thousands of microbial genomes shed light on interconnected biogeochemical processes in an aquifer system.</title>
        <authorList>
            <person name="Anantharaman K."/>
            <person name="Brown C.T."/>
            <person name="Hug L.A."/>
            <person name="Sharon I."/>
            <person name="Castelle C.J."/>
            <person name="Probst A.J."/>
            <person name="Thomas B.C."/>
            <person name="Singh A."/>
            <person name="Wilkins M.J."/>
            <person name="Karaoz U."/>
            <person name="Brodie E.L."/>
            <person name="Williams K.H."/>
            <person name="Hubbard S.S."/>
            <person name="Banfield J.F."/>
        </authorList>
    </citation>
    <scope>NUCLEOTIDE SEQUENCE [LARGE SCALE GENOMIC DNA]</scope>
</reference>
<dbReference type="Pfam" id="PF03840">
    <property type="entry name" value="SecG"/>
    <property type="match status" value="1"/>
</dbReference>
<evidence type="ECO:0000256" key="9">
    <source>
        <dbReference type="RuleBase" id="RU365087"/>
    </source>
</evidence>
<feature type="transmembrane region" description="Helical" evidence="9">
    <location>
        <begin position="49"/>
        <end position="69"/>
    </location>
</feature>
<evidence type="ECO:0000256" key="1">
    <source>
        <dbReference type="ARBA" id="ARBA00004141"/>
    </source>
</evidence>
<sequence length="70" mass="7695">MDLKLIFQIILSITLVILIGLQSSDAGLGRAWGGGNIRYSSKKGIEKSVFYSTILVSFLFVVMAIINNLF</sequence>
<dbReference type="InterPro" id="IPR004692">
    <property type="entry name" value="SecG"/>
</dbReference>
<evidence type="ECO:0000256" key="5">
    <source>
        <dbReference type="ARBA" id="ARBA00022927"/>
    </source>
</evidence>
<evidence type="ECO:0000256" key="7">
    <source>
        <dbReference type="ARBA" id="ARBA00023010"/>
    </source>
</evidence>
<comment type="function">
    <text evidence="9">Involved in protein export. Participates in an early event of protein translocation.</text>
</comment>
<comment type="caution">
    <text evidence="10">The sequence shown here is derived from an EMBL/GenBank/DDBJ whole genome shotgun (WGS) entry which is preliminary data.</text>
</comment>
<keyword evidence="9" id="KW-1003">Cell membrane</keyword>
<evidence type="ECO:0000256" key="2">
    <source>
        <dbReference type="ARBA" id="ARBA00008445"/>
    </source>
</evidence>
<organism evidence="10 11">
    <name type="scientific">Candidatus Collierbacteria bacterium RIFOXYB1_FULL_49_13</name>
    <dbReference type="NCBI Taxonomy" id="1817728"/>
    <lineage>
        <taxon>Bacteria</taxon>
        <taxon>Candidatus Collieribacteriota</taxon>
    </lineage>
</organism>
<evidence type="ECO:0000313" key="10">
    <source>
        <dbReference type="EMBL" id="OGD78383.1"/>
    </source>
</evidence>
<keyword evidence="3 9" id="KW-0813">Transport</keyword>
<dbReference type="Proteomes" id="UP000176682">
    <property type="component" value="Unassembled WGS sequence"/>
</dbReference>
<dbReference type="GO" id="GO:0009306">
    <property type="term" value="P:protein secretion"/>
    <property type="evidence" value="ECO:0007669"/>
    <property type="project" value="UniProtKB-UniRule"/>
</dbReference>
<keyword evidence="7 9" id="KW-0811">Translocation</keyword>
<evidence type="ECO:0000256" key="4">
    <source>
        <dbReference type="ARBA" id="ARBA00022692"/>
    </source>
</evidence>
<gene>
    <name evidence="10" type="ORF">A2368_02820</name>
</gene>
<comment type="subcellular location">
    <subcellularLocation>
        <location evidence="9">Cell membrane</location>
        <topology evidence="9">Multi-pass membrane protein</topology>
    </subcellularLocation>
    <subcellularLocation>
        <location evidence="1">Membrane</location>
        <topology evidence="1">Multi-pass membrane protein</topology>
    </subcellularLocation>
</comment>
<dbReference type="GO" id="GO:0005886">
    <property type="term" value="C:plasma membrane"/>
    <property type="evidence" value="ECO:0007669"/>
    <property type="project" value="UniProtKB-SubCell"/>
</dbReference>
<accession>A0A1F5FFK7</accession>
<keyword evidence="4 9" id="KW-0812">Transmembrane</keyword>
<evidence type="ECO:0000313" key="11">
    <source>
        <dbReference type="Proteomes" id="UP000176682"/>
    </source>
</evidence>
<evidence type="ECO:0000256" key="6">
    <source>
        <dbReference type="ARBA" id="ARBA00022989"/>
    </source>
</evidence>
<dbReference type="EMBL" id="MFAM01000049">
    <property type="protein sequence ID" value="OGD78383.1"/>
    <property type="molecule type" value="Genomic_DNA"/>
</dbReference>
<feature type="transmembrane region" description="Helical" evidence="9">
    <location>
        <begin position="6"/>
        <end position="28"/>
    </location>
</feature>
<keyword evidence="6 9" id="KW-1133">Transmembrane helix</keyword>
<evidence type="ECO:0000256" key="3">
    <source>
        <dbReference type="ARBA" id="ARBA00022448"/>
    </source>
</evidence>
<keyword evidence="5 9" id="KW-0653">Protein transport</keyword>
<dbReference type="GO" id="GO:0015450">
    <property type="term" value="F:protein-transporting ATPase activity"/>
    <property type="evidence" value="ECO:0007669"/>
    <property type="project" value="UniProtKB-UniRule"/>
</dbReference>
<keyword evidence="8 9" id="KW-0472">Membrane</keyword>
<evidence type="ECO:0000256" key="8">
    <source>
        <dbReference type="ARBA" id="ARBA00023136"/>
    </source>
</evidence>
<dbReference type="NCBIfam" id="TIGR00810">
    <property type="entry name" value="secG"/>
    <property type="match status" value="1"/>
</dbReference>